<comment type="cofactor">
    <cofactor evidence="1">
        <name>a divalent metal cation</name>
        <dbReference type="ChEBI" id="CHEBI:60240"/>
    </cofactor>
</comment>
<evidence type="ECO:0000259" key="6">
    <source>
        <dbReference type="Pfam" id="PF03755"/>
    </source>
</evidence>
<dbReference type="Pfam" id="PF08340">
    <property type="entry name" value="YicC-like_C"/>
    <property type="match status" value="1"/>
</dbReference>
<keyword evidence="3" id="KW-0255">Endonuclease</keyword>
<proteinExistence type="inferred from homology"/>
<keyword evidence="2" id="KW-0540">Nuclease</keyword>
<evidence type="ECO:0000313" key="8">
    <source>
        <dbReference type="EMBL" id="SFS50859.1"/>
    </source>
</evidence>
<dbReference type="NCBIfam" id="TIGR00255">
    <property type="entry name" value="YicC/YloC family endoribonuclease"/>
    <property type="match status" value="1"/>
</dbReference>
<gene>
    <name evidence="8" type="ORF">SAMN05444972_103102</name>
</gene>
<keyword evidence="4" id="KW-0378">Hydrolase</keyword>
<dbReference type="InterPro" id="IPR005229">
    <property type="entry name" value="YicC/YloC-like"/>
</dbReference>
<dbReference type="EMBL" id="FPAA01000003">
    <property type="protein sequence ID" value="SFS50859.1"/>
    <property type="molecule type" value="Genomic_DNA"/>
</dbReference>
<dbReference type="AlphaFoldDB" id="A0A1I6QEC5"/>
<evidence type="ECO:0000256" key="1">
    <source>
        <dbReference type="ARBA" id="ARBA00001968"/>
    </source>
</evidence>
<sequence length="288" mass="33198">MTGYGRGEVTQQGVRIVVEIKTGNHRFQELVLRMPPGWLSLEDAVKKVVQPVVRRGRGDIFVHVEGMEQLPRTFSIDWGLVDSIVQSTTELNQRYGIATTLSATELLQLPEVLKVEEARFEVQSLQAPLLEAVQSACEQLSMMRRREGEALYHDLLERSKLLQQYCEAIQEHVPKVVLAYQNRLEKRMSEWLDHEGWMDRIRGEAVLFADKVDIEEELTRLHSHLDQVYRALIDSKEPVGRRLDFLLQEMNREVNTIGSKANDAQIGAFVVECKSEMEKMREQVQNIE</sequence>
<evidence type="ECO:0000256" key="2">
    <source>
        <dbReference type="ARBA" id="ARBA00022722"/>
    </source>
</evidence>
<reference evidence="9" key="1">
    <citation type="submission" date="2016-10" db="EMBL/GenBank/DDBJ databases">
        <authorList>
            <person name="Varghese N."/>
            <person name="Submissions S."/>
        </authorList>
    </citation>
    <scope>NUCLEOTIDE SEQUENCE [LARGE SCALE GENOMIC DNA]</scope>
    <source>
        <strain evidence="9">DSM 45789</strain>
    </source>
</reference>
<name>A0A1I6QEC5_9BACL</name>
<keyword evidence="9" id="KW-1185">Reference proteome</keyword>
<dbReference type="PANTHER" id="PTHR30636">
    <property type="entry name" value="UPF0701 PROTEIN YICC"/>
    <property type="match status" value="1"/>
</dbReference>
<evidence type="ECO:0000259" key="7">
    <source>
        <dbReference type="Pfam" id="PF08340"/>
    </source>
</evidence>
<dbReference type="PANTHER" id="PTHR30636:SF3">
    <property type="entry name" value="UPF0701 PROTEIN YICC"/>
    <property type="match status" value="1"/>
</dbReference>
<dbReference type="GO" id="GO:0016787">
    <property type="term" value="F:hydrolase activity"/>
    <property type="evidence" value="ECO:0007669"/>
    <property type="project" value="UniProtKB-KW"/>
</dbReference>
<feature type="domain" description="Endoribonuclease YicC-like N-terminal" evidence="6">
    <location>
        <begin position="1"/>
        <end position="152"/>
    </location>
</feature>
<dbReference type="InterPro" id="IPR013527">
    <property type="entry name" value="YicC-like_N"/>
</dbReference>
<evidence type="ECO:0000313" key="9">
    <source>
        <dbReference type="Proteomes" id="UP000198660"/>
    </source>
</evidence>
<evidence type="ECO:0000256" key="3">
    <source>
        <dbReference type="ARBA" id="ARBA00022759"/>
    </source>
</evidence>
<dbReference type="Pfam" id="PF03755">
    <property type="entry name" value="YicC-like_N"/>
    <property type="match status" value="1"/>
</dbReference>
<evidence type="ECO:0000256" key="5">
    <source>
        <dbReference type="ARBA" id="ARBA00035648"/>
    </source>
</evidence>
<feature type="domain" description="Endoribonuclease YicC-like C-terminal" evidence="7">
    <location>
        <begin position="169"/>
        <end position="288"/>
    </location>
</feature>
<dbReference type="InterPro" id="IPR013551">
    <property type="entry name" value="YicC-like_C"/>
</dbReference>
<accession>A0A1I6QEC5</accession>
<organism evidence="8 9">
    <name type="scientific">Marininema halotolerans</name>
    <dbReference type="NCBI Taxonomy" id="1155944"/>
    <lineage>
        <taxon>Bacteria</taxon>
        <taxon>Bacillati</taxon>
        <taxon>Bacillota</taxon>
        <taxon>Bacilli</taxon>
        <taxon>Bacillales</taxon>
        <taxon>Thermoactinomycetaceae</taxon>
        <taxon>Marininema</taxon>
    </lineage>
</organism>
<dbReference type="GO" id="GO:0004521">
    <property type="term" value="F:RNA endonuclease activity"/>
    <property type="evidence" value="ECO:0007669"/>
    <property type="project" value="InterPro"/>
</dbReference>
<comment type="similarity">
    <text evidence="5">Belongs to the YicC/YloC family.</text>
</comment>
<evidence type="ECO:0000256" key="4">
    <source>
        <dbReference type="ARBA" id="ARBA00022801"/>
    </source>
</evidence>
<protein>
    <submittedName>
        <fullName evidence="8">TIGR00255 family protein</fullName>
    </submittedName>
</protein>
<dbReference type="Proteomes" id="UP000198660">
    <property type="component" value="Unassembled WGS sequence"/>
</dbReference>